<evidence type="ECO:0000256" key="1">
    <source>
        <dbReference type="ARBA" id="ARBA00004323"/>
    </source>
</evidence>
<dbReference type="GO" id="GO:0000139">
    <property type="term" value="C:Golgi membrane"/>
    <property type="evidence" value="ECO:0007669"/>
    <property type="project" value="UniProtKB-SubCell"/>
</dbReference>
<keyword evidence="5" id="KW-1133">Transmembrane helix</keyword>
<accession>A0A3R7QNJ6</accession>
<dbReference type="Proteomes" id="UP000283509">
    <property type="component" value="Unassembled WGS sequence"/>
</dbReference>
<keyword evidence="11" id="KW-1185">Reference proteome</keyword>
<evidence type="ECO:0000256" key="6">
    <source>
        <dbReference type="ARBA" id="ARBA00023034"/>
    </source>
</evidence>
<comment type="caution">
    <text evidence="10">The sequence shown here is derived from an EMBL/GenBank/DDBJ whole genome shotgun (WGS) entry which is preliminary data.</text>
</comment>
<dbReference type="EMBL" id="QCYY01002066">
    <property type="protein sequence ID" value="ROT73091.1"/>
    <property type="molecule type" value="Genomic_DNA"/>
</dbReference>
<keyword evidence="7" id="KW-0472">Membrane</keyword>
<dbReference type="AlphaFoldDB" id="A0A3R7QNJ6"/>
<dbReference type="STRING" id="6689.A0A3R7QNJ6"/>
<evidence type="ECO:0000313" key="11">
    <source>
        <dbReference type="Proteomes" id="UP000283509"/>
    </source>
</evidence>
<keyword evidence="8 9" id="KW-0325">Glycoprotein</keyword>
<dbReference type="EC" id="2.8.2.-" evidence="9"/>
<dbReference type="GO" id="GO:0008146">
    <property type="term" value="F:sulfotransferase activity"/>
    <property type="evidence" value="ECO:0007669"/>
    <property type="project" value="InterPro"/>
</dbReference>
<dbReference type="GO" id="GO:0016051">
    <property type="term" value="P:carbohydrate biosynthetic process"/>
    <property type="evidence" value="ECO:0007669"/>
    <property type="project" value="InterPro"/>
</dbReference>
<dbReference type="OrthoDB" id="6352244at2759"/>
<organism evidence="10 11">
    <name type="scientific">Penaeus vannamei</name>
    <name type="common">Whiteleg shrimp</name>
    <name type="synonym">Litopenaeus vannamei</name>
    <dbReference type="NCBI Taxonomy" id="6689"/>
    <lineage>
        <taxon>Eukaryota</taxon>
        <taxon>Metazoa</taxon>
        <taxon>Ecdysozoa</taxon>
        <taxon>Arthropoda</taxon>
        <taxon>Crustacea</taxon>
        <taxon>Multicrustacea</taxon>
        <taxon>Malacostraca</taxon>
        <taxon>Eumalacostraca</taxon>
        <taxon>Eucarida</taxon>
        <taxon>Decapoda</taxon>
        <taxon>Dendrobranchiata</taxon>
        <taxon>Penaeoidea</taxon>
        <taxon>Penaeidae</taxon>
        <taxon>Penaeus</taxon>
    </lineage>
</organism>
<evidence type="ECO:0000256" key="3">
    <source>
        <dbReference type="ARBA" id="ARBA00022679"/>
    </source>
</evidence>
<evidence type="ECO:0000256" key="2">
    <source>
        <dbReference type="ARBA" id="ARBA00006339"/>
    </source>
</evidence>
<comment type="subcellular location">
    <subcellularLocation>
        <location evidence="1 9">Golgi apparatus membrane</location>
        <topology evidence="1 9">Single-pass type II membrane protein</topology>
    </subcellularLocation>
</comment>
<comment type="similarity">
    <text evidence="2 9">Belongs to the sulfotransferase 2 family.</text>
</comment>
<keyword evidence="3 9" id="KW-0808">Transferase</keyword>
<sequence>MTPSGNNASHWSKVMASRRQRIKYVCSQHRDSLRRFLNHNRLLFDTRNHLAYCRNAKAGTTSWLSLLLTWAGMNVQDMDPEEIHAAAKEIFPSLGPKEAAAEMNFPAFTFTAVRHPFTRLVSAYKDKMAENYRKDVQESIISKYRVNNTILSKMHTTDQNKLKQISKLTEFSWENIVSMQKKYSFFRSLKNSDSTSKVYSDLSIPTFREFALYVSDQILTCGFLVNSACLEAVDVHWQPFFNRCAPCDIKYKAIVKVETFSEDQQHIQQLMGIPDPPQSPENCTINKHTSSGPSTDSLTKLYFSQMTPWERMRVYLAYYYDFQLFGYSPDDIVLL</sequence>
<dbReference type="InterPro" id="IPR018011">
    <property type="entry name" value="Carb_sulfotrans_8-10"/>
</dbReference>
<dbReference type="InterPro" id="IPR005331">
    <property type="entry name" value="Sulfotransferase"/>
</dbReference>
<reference evidence="10 11" key="1">
    <citation type="submission" date="2018-04" db="EMBL/GenBank/DDBJ databases">
        <authorList>
            <person name="Zhang X."/>
            <person name="Yuan J."/>
            <person name="Li F."/>
            <person name="Xiang J."/>
        </authorList>
    </citation>
    <scope>NUCLEOTIDE SEQUENCE [LARGE SCALE GENOMIC DNA]</scope>
    <source>
        <tissue evidence="10">Muscle</tissue>
    </source>
</reference>
<evidence type="ECO:0000256" key="8">
    <source>
        <dbReference type="ARBA" id="ARBA00023180"/>
    </source>
</evidence>
<keyword evidence="9" id="KW-0735">Signal-anchor</keyword>
<proteinExistence type="inferred from homology"/>
<evidence type="ECO:0000256" key="4">
    <source>
        <dbReference type="ARBA" id="ARBA00022692"/>
    </source>
</evidence>
<keyword evidence="6 9" id="KW-0333">Golgi apparatus</keyword>
<dbReference type="PANTHER" id="PTHR12137">
    <property type="entry name" value="CARBOHYDRATE SULFOTRANSFERASE"/>
    <property type="match status" value="1"/>
</dbReference>
<evidence type="ECO:0000256" key="7">
    <source>
        <dbReference type="ARBA" id="ARBA00023136"/>
    </source>
</evidence>
<evidence type="ECO:0000256" key="9">
    <source>
        <dbReference type="RuleBase" id="RU364020"/>
    </source>
</evidence>
<evidence type="ECO:0000313" key="10">
    <source>
        <dbReference type="EMBL" id="ROT73091.1"/>
    </source>
</evidence>
<protein>
    <recommendedName>
        <fullName evidence="9">Carbohydrate sulfotransferase</fullName>
        <ecNumber evidence="9">2.8.2.-</ecNumber>
    </recommendedName>
</protein>
<reference evidence="10 11" key="2">
    <citation type="submission" date="2019-01" db="EMBL/GenBank/DDBJ databases">
        <title>The decoding of complex shrimp genome reveals the adaptation for benthos swimmer, frequently molting mechanism and breeding impact on genome.</title>
        <authorList>
            <person name="Sun Y."/>
            <person name="Gao Y."/>
            <person name="Yu Y."/>
        </authorList>
    </citation>
    <scope>NUCLEOTIDE SEQUENCE [LARGE SCALE GENOMIC DNA]</scope>
    <source>
        <tissue evidence="10">Muscle</tissue>
    </source>
</reference>
<dbReference type="Pfam" id="PF03567">
    <property type="entry name" value="Sulfotransfer_2"/>
    <property type="match status" value="1"/>
</dbReference>
<evidence type="ECO:0000256" key="5">
    <source>
        <dbReference type="ARBA" id="ARBA00022989"/>
    </source>
</evidence>
<gene>
    <name evidence="10" type="ORF">C7M84_008488</name>
</gene>
<keyword evidence="4" id="KW-0812">Transmembrane</keyword>
<name>A0A3R7QNJ6_PENVA</name>
<keyword evidence="9" id="KW-0119">Carbohydrate metabolism</keyword>
<dbReference type="PANTHER" id="PTHR12137:SF54">
    <property type="entry name" value="CARBOHYDRATE SULFOTRANSFERASE"/>
    <property type="match status" value="1"/>
</dbReference>